<protein>
    <submittedName>
        <fullName evidence="10">Uncharacterized protein</fullName>
    </submittedName>
</protein>
<dbReference type="GO" id="GO:0071816">
    <property type="term" value="P:tail-anchored membrane protein insertion into ER membrane"/>
    <property type="evidence" value="ECO:0007669"/>
    <property type="project" value="InterPro"/>
</dbReference>
<evidence type="ECO:0000313" key="10">
    <source>
        <dbReference type="EMBL" id="OQE36188.1"/>
    </source>
</evidence>
<dbReference type="GO" id="GO:0005789">
    <property type="term" value="C:endoplasmic reticulum membrane"/>
    <property type="evidence" value="ECO:0007669"/>
    <property type="project" value="UniProtKB-SubCell"/>
</dbReference>
<dbReference type="Gene3D" id="1.10.287.660">
    <property type="entry name" value="Helix hairpin bin"/>
    <property type="match status" value="1"/>
</dbReference>
<organism evidence="10 11">
    <name type="scientific">Penicillium coprophilum</name>
    <dbReference type="NCBI Taxonomy" id="36646"/>
    <lineage>
        <taxon>Eukaryota</taxon>
        <taxon>Fungi</taxon>
        <taxon>Dikarya</taxon>
        <taxon>Ascomycota</taxon>
        <taxon>Pezizomycotina</taxon>
        <taxon>Eurotiomycetes</taxon>
        <taxon>Eurotiomycetidae</taxon>
        <taxon>Eurotiales</taxon>
        <taxon>Aspergillaceae</taxon>
        <taxon>Penicillium</taxon>
    </lineage>
</organism>
<comment type="caution">
    <text evidence="10">The sequence shown here is derived from an EMBL/GenBank/DDBJ whole genome shotgun (WGS) entry which is preliminary data.</text>
</comment>
<feature type="topological domain" description="Lumenal" evidence="9">
    <location>
        <begin position="1"/>
        <end position="4"/>
    </location>
</feature>
<keyword evidence="5 9" id="KW-0256">Endoplasmic reticulum</keyword>
<dbReference type="STRING" id="36646.A0A1V6UCL7"/>
<proteinExistence type="inferred from homology"/>
<reference evidence="11" key="1">
    <citation type="journal article" date="2017" name="Nat. Microbiol.">
        <title>Global analysis of biosynthetic gene clusters reveals vast potential of secondary metabolite production in Penicillium species.</title>
        <authorList>
            <person name="Nielsen J.C."/>
            <person name="Grijseels S."/>
            <person name="Prigent S."/>
            <person name="Ji B."/>
            <person name="Dainat J."/>
            <person name="Nielsen K.F."/>
            <person name="Frisvad J.C."/>
            <person name="Workman M."/>
            <person name="Nielsen J."/>
        </authorList>
    </citation>
    <scope>NUCLEOTIDE SEQUENCE [LARGE SCALE GENOMIC DNA]</scope>
    <source>
        <strain evidence="11">IBT 31321</strain>
    </source>
</reference>
<evidence type="ECO:0000256" key="6">
    <source>
        <dbReference type="ARBA" id="ARBA00022989"/>
    </source>
</evidence>
<comment type="caution">
    <text evidence="9">Lacks conserved residue(s) required for the propagation of feature annotation.</text>
</comment>
<keyword evidence="8 9" id="KW-0472">Membrane</keyword>
<keyword evidence="11" id="KW-1185">Reference proteome</keyword>
<dbReference type="GO" id="GO:0043495">
    <property type="term" value="F:protein-membrane adaptor activity"/>
    <property type="evidence" value="ECO:0007669"/>
    <property type="project" value="TreeGrafter"/>
</dbReference>
<dbReference type="Pfam" id="PF04420">
    <property type="entry name" value="CHD5"/>
    <property type="match status" value="1"/>
</dbReference>
<evidence type="ECO:0000256" key="4">
    <source>
        <dbReference type="ARBA" id="ARBA00022692"/>
    </source>
</evidence>
<keyword evidence="6 9" id="KW-1133">Transmembrane helix</keyword>
<dbReference type="PANTHER" id="PTHR42650">
    <property type="entry name" value="TAIL-ANCHORED PROTEIN INSERTION RECEPTOR WRB"/>
    <property type="match status" value="1"/>
</dbReference>
<evidence type="ECO:0000256" key="5">
    <source>
        <dbReference type="ARBA" id="ARBA00022824"/>
    </source>
</evidence>
<keyword evidence="7" id="KW-0175">Coiled coil</keyword>
<comment type="similarity">
    <text evidence="2 9">Belongs to the WRB/GET1 family.</text>
</comment>
<keyword evidence="4 9" id="KW-0812">Transmembrane</keyword>
<dbReference type="EMBL" id="MDDG01000012">
    <property type="protein sequence ID" value="OQE36188.1"/>
    <property type="molecule type" value="Genomic_DNA"/>
</dbReference>
<dbReference type="InterPro" id="IPR027538">
    <property type="entry name" value="Get1_fungi"/>
</dbReference>
<evidence type="ECO:0000256" key="1">
    <source>
        <dbReference type="ARBA" id="ARBA00004477"/>
    </source>
</evidence>
<accession>A0A1V6UCL7</accession>
<evidence type="ECO:0000256" key="2">
    <source>
        <dbReference type="ARBA" id="ARBA00010799"/>
    </source>
</evidence>
<dbReference type="InterPro" id="IPR028945">
    <property type="entry name" value="Get1"/>
</dbReference>
<keyword evidence="3 9" id="KW-0813">Transport</keyword>
<dbReference type="FunFam" id="1.10.287.660:FF:000006">
    <property type="entry name" value="Protein GET1"/>
    <property type="match status" value="1"/>
</dbReference>
<dbReference type="AlphaFoldDB" id="A0A1V6UCL7"/>
<evidence type="ECO:0000256" key="8">
    <source>
        <dbReference type="ARBA" id="ARBA00023136"/>
    </source>
</evidence>
<dbReference type="InterPro" id="IPR029012">
    <property type="entry name" value="Helix_hairpin_bin_sf"/>
</dbReference>
<evidence type="ECO:0000256" key="7">
    <source>
        <dbReference type="ARBA" id="ARBA00023054"/>
    </source>
</evidence>
<evidence type="ECO:0000256" key="3">
    <source>
        <dbReference type="ARBA" id="ARBA00022448"/>
    </source>
</evidence>
<dbReference type="HAMAP" id="MF_03113">
    <property type="entry name" value="Get1"/>
    <property type="match status" value="1"/>
</dbReference>
<feature type="topological domain" description="Cytoplasmic" evidence="9">
    <location>
        <begin position="173"/>
        <end position="203"/>
    </location>
</feature>
<name>A0A1V6UCL7_9EURO</name>
<dbReference type="Proteomes" id="UP000191500">
    <property type="component" value="Unassembled WGS sequence"/>
</dbReference>
<comment type="subcellular location">
    <subcellularLocation>
        <location evidence="1">Endoplasmic reticulum membrane</location>
        <topology evidence="1">Multi-pass membrane protein</topology>
    </subcellularLocation>
</comment>
<gene>
    <name evidence="9" type="primary">GET1</name>
    <name evidence="10" type="ORF">PENCOP_c012G05126</name>
</gene>
<evidence type="ECO:0000256" key="9">
    <source>
        <dbReference type="HAMAP-Rule" id="MF_03113"/>
    </source>
</evidence>
<dbReference type="PANTHER" id="PTHR42650:SF1">
    <property type="entry name" value="GUIDED ENTRY OF TAIL-ANCHORED PROTEINS FACTOR 1"/>
    <property type="match status" value="1"/>
</dbReference>
<evidence type="ECO:0000313" key="11">
    <source>
        <dbReference type="Proteomes" id="UP000191500"/>
    </source>
</evidence>
<dbReference type="GO" id="GO:0043529">
    <property type="term" value="C:GET complex"/>
    <property type="evidence" value="ECO:0007669"/>
    <property type="project" value="InterPro"/>
</dbReference>
<sequence>MLSLVLTVFFVHIAIYLVNTIGASTVDSLLWLLYLKLPTPTSRTARKQQQLKRQVLEQKHEMNSTSSQDEFAKWAKARRRHDKTMEEYEALNKKLTSQKSSFDWTVKIARWICTNGLKIFLQFWYSKTPVFRLPESWFPYYVEWILSFPRAPLGSVSIQVWSNVCATTIALAAEVAGSLLLQVAGQKEGQKEAVPLGAERKAQ</sequence>